<proteinExistence type="predicted"/>
<evidence type="ECO:0000313" key="3">
    <source>
        <dbReference type="Proteomes" id="UP000050443"/>
    </source>
</evidence>
<evidence type="ECO:0000259" key="1">
    <source>
        <dbReference type="Pfam" id="PF07484"/>
    </source>
</evidence>
<name>A0A0Q0Y1I2_9FLAO</name>
<comment type="caution">
    <text evidence="2">The sequence shown here is derived from an EMBL/GenBank/DDBJ whole genome shotgun (WGS) entry which is preliminary data.</text>
</comment>
<dbReference type="OrthoDB" id="9113831at2"/>
<dbReference type="Gene3D" id="3.90.1340.10">
    <property type="entry name" value="Phage tail collar domain"/>
    <property type="match status" value="1"/>
</dbReference>
<dbReference type="AlphaFoldDB" id="A0A0Q0Y1I2"/>
<dbReference type="PATRIC" id="fig|362413.3.peg.3509"/>
<evidence type="ECO:0000313" key="2">
    <source>
        <dbReference type="EMBL" id="KQB42577.1"/>
    </source>
</evidence>
<feature type="domain" description="Phage tail collar" evidence="1">
    <location>
        <begin position="47"/>
        <end position="90"/>
    </location>
</feature>
<dbReference type="RefSeq" id="WP_055092577.1">
    <property type="nucleotide sequence ID" value="NZ_JRLF01000006.1"/>
</dbReference>
<dbReference type="SUPFAM" id="SSF88874">
    <property type="entry name" value="Receptor-binding domain of short tail fibre protein gp12"/>
    <property type="match status" value="1"/>
</dbReference>
<reference evidence="2 3" key="1">
    <citation type="submission" date="2014-09" db="EMBL/GenBank/DDBJ databases">
        <title>Genome sequence of Flavobacterium aquidurense RC62.</title>
        <authorList>
            <person name="Kim J.F."/>
            <person name="Kwak M.-J."/>
        </authorList>
    </citation>
    <scope>NUCLEOTIDE SEQUENCE [LARGE SCALE GENOMIC DNA]</scope>
    <source>
        <strain evidence="2 3">RC62</strain>
    </source>
</reference>
<accession>A0A0Q0Y1I2</accession>
<dbReference type="Pfam" id="PF07484">
    <property type="entry name" value="Collar"/>
    <property type="match status" value="1"/>
</dbReference>
<organism evidence="2 3">
    <name type="scientific">Flavobacterium aquidurense</name>
    <dbReference type="NCBI Taxonomy" id="362413"/>
    <lineage>
        <taxon>Bacteria</taxon>
        <taxon>Pseudomonadati</taxon>
        <taxon>Bacteroidota</taxon>
        <taxon>Flavobacteriia</taxon>
        <taxon>Flavobacteriales</taxon>
        <taxon>Flavobacteriaceae</taxon>
        <taxon>Flavobacterium</taxon>
    </lineage>
</organism>
<dbReference type="InterPro" id="IPR011083">
    <property type="entry name" value="Phage_tail_collar_dom"/>
</dbReference>
<dbReference type="STRING" id="362413.RC62_3584"/>
<dbReference type="EMBL" id="JRLF01000006">
    <property type="protein sequence ID" value="KQB42577.1"/>
    <property type="molecule type" value="Genomic_DNA"/>
</dbReference>
<protein>
    <submittedName>
        <fullName evidence="2">Putative rhizosphere induced protein RhiB</fullName>
    </submittedName>
</protein>
<sequence>MSNPNFNSNFNLFPISCPVGSIIAFAGKIGNSSDSNEPFTTQPIEAFGWMVCDGSALNASQYPELYVVLGNLYGGSGNTFNLPDLRGQFLRGIGEDNASTENRTAAPNGEVNGVGSTQTDALQTHVHTYDEPAGAAPGDSGPAFAAIKPDVLTGIPTNEPSQPTVKVSQFESRPTNVFVNYLIKFTYQLPRGFTGPNTESES</sequence>
<dbReference type="Proteomes" id="UP000050443">
    <property type="component" value="Unassembled WGS sequence"/>
</dbReference>
<gene>
    <name evidence="2" type="ORF">RC62_3584</name>
</gene>
<dbReference type="InterPro" id="IPR037053">
    <property type="entry name" value="Phage_tail_collar_dom_sf"/>
</dbReference>